<comment type="subcellular location">
    <subcellularLocation>
        <location evidence="1">Membrane</location>
        <topology evidence="1">Multi-pass membrane protein</topology>
    </subcellularLocation>
</comment>
<keyword evidence="3 5" id="KW-1133">Transmembrane helix</keyword>
<feature type="transmembrane region" description="Helical" evidence="5">
    <location>
        <begin position="43"/>
        <end position="64"/>
    </location>
</feature>
<organism evidence="7 8">
    <name type="scientific">Sulfurihydrogenibium yellowstonense SS-5</name>
    <dbReference type="NCBI Taxonomy" id="432331"/>
    <lineage>
        <taxon>Bacteria</taxon>
        <taxon>Pseudomonadati</taxon>
        <taxon>Aquificota</taxon>
        <taxon>Aquificia</taxon>
        <taxon>Aquificales</taxon>
        <taxon>Hydrogenothermaceae</taxon>
        <taxon>Sulfurihydrogenibium</taxon>
    </lineage>
</organism>
<keyword evidence="8" id="KW-1185">Reference proteome</keyword>
<evidence type="ECO:0000256" key="3">
    <source>
        <dbReference type="ARBA" id="ARBA00022989"/>
    </source>
</evidence>
<dbReference type="Proteomes" id="UP000005540">
    <property type="component" value="Unassembled WGS sequence"/>
</dbReference>
<comment type="caution">
    <text evidence="7">The sequence shown here is derived from an EMBL/GenBank/DDBJ whole genome shotgun (WGS) entry which is preliminary data.</text>
</comment>
<dbReference type="InterPro" id="IPR004837">
    <property type="entry name" value="NaCa_Exmemb"/>
</dbReference>
<evidence type="ECO:0000313" key="7">
    <source>
        <dbReference type="EMBL" id="EEP60105.1"/>
    </source>
</evidence>
<gene>
    <name evidence="7" type="ORF">SULYE_1402</name>
</gene>
<sequence length="106" mass="11051">MILDFVLLVVGILFVLAAAELFTNGIEALGHRLNVSKNFTGSVLAAVGTALPETLIPIIAIVFFTGNKGHDIGVGAILGAPFMLATVAFPLIGLTLIIAHLMKKRG</sequence>
<evidence type="ECO:0000259" key="6">
    <source>
        <dbReference type="Pfam" id="PF01699"/>
    </source>
</evidence>
<dbReference type="InterPro" id="IPR044880">
    <property type="entry name" value="NCX_ion-bd_dom_sf"/>
</dbReference>
<dbReference type="AlphaFoldDB" id="C4FLE8"/>
<name>C4FLE8_9AQUI</name>
<dbReference type="GO" id="GO:0055085">
    <property type="term" value="P:transmembrane transport"/>
    <property type="evidence" value="ECO:0007669"/>
    <property type="project" value="InterPro"/>
</dbReference>
<feature type="non-terminal residue" evidence="7">
    <location>
        <position position="106"/>
    </location>
</feature>
<evidence type="ECO:0000256" key="4">
    <source>
        <dbReference type="ARBA" id="ARBA00023136"/>
    </source>
</evidence>
<keyword evidence="2 5" id="KW-0812">Transmembrane</keyword>
<feature type="domain" description="Sodium/calcium exchanger membrane region" evidence="6">
    <location>
        <begin position="5"/>
        <end position="95"/>
    </location>
</feature>
<evidence type="ECO:0000313" key="8">
    <source>
        <dbReference type="Proteomes" id="UP000005540"/>
    </source>
</evidence>
<evidence type="ECO:0000256" key="1">
    <source>
        <dbReference type="ARBA" id="ARBA00004141"/>
    </source>
</evidence>
<feature type="transmembrane region" description="Helical" evidence="5">
    <location>
        <begin position="76"/>
        <end position="102"/>
    </location>
</feature>
<evidence type="ECO:0000256" key="5">
    <source>
        <dbReference type="SAM" id="Phobius"/>
    </source>
</evidence>
<evidence type="ECO:0000256" key="2">
    <source>
        <dbReference type="ARBA" id="ARBA00022692"/>
    </source>
</evidence>
<protein>
    <submittedName>
        <fullName evidence="7">Sodium/calcium exchanger</fullName>
    </submittedName>
</protein>
<dbReference type="GO" id="GO:0016020">
    <property type="term" value="C:membrane"/>
    <property type="evidence" value="ECO:0007669"/>
    <property type="project" value="UniProtKB-SubCell"/>
</dbReference>
<dbReference type="Gene3D" id="1.20.1420.30">
    <property type="entry name" value="NCX, central ion-binding region"/>
    <property type="match status" value="1"/>
</dbReference>
<dbReference type="EMBL" id="ABZS01000151">
    <property type="protein sequence ID" value="EEP60105.1"/>
    <property type="molecule type" value="Genomic_DNA"/>
</dbReference>
<accession>C4FLE8</accession>
<proteinExistence type="predicted"/>
<reference evidence="7 8" key="1">
    <citation type="submission" date="2009-04" db="EMBL/GenBank/DDBJ databases">
        <authorList>
            <person name="Reysenbach A.-L."/>
            <person name="Heidelberg J.F."/>
            <person name="Nelson W.C."/>
        </authorList>
    </citation>
    <scope>NUCLEOTIDE SEQUENCE [LARGE SCALE GENOMIC DNA]</scope>
    <source>
        <strain evidence="7 8">SS-5</strain>
    </source>
</reference>
<dbReference type="Pfam" id="PF01699">
    <property type="entry name" value="Na_Ca_ex"/>
    <property type="match status" value="1"/>
</dbReference>
<keyword evidence="4 5" id="KW-0472">Membrane</keyword>